<dbReference type="InterPro" id="IPR001594">
    <property type="entry name" value="Palmitoyltrfase_DHHC"/>
</dbReference>
<keyword evidence="5 11" id="KW-0472">Membrane</keyword>
<comment type="subcellular location">
    <subcellularLocation>
        <location evidence="1">Membrane</location>
        <topology evidence="1">Multi-pass membrane protein</topology>
    </subcellularLocation>
</comment>
<proteinExistence type="inferred from homology"/>
<dbReference type="GO" id="GO:0016020">
    <property type="term" value="C:membrane"/>
    <property type="evidence" value="ECO:0007669"/>
    <property type="project" value="UniProtKB-SubCell"/>
</dbReference>
<feature type="transmembrane region" description="Helical" evidence="11">
    <location>
        <begin position="169"/>
        <end position="187"/>
    </location>
</feature>
<comment type="catalytic activity">
    <reaction evidence="10 11">
        <text>L-cysteinyl-[protein] + hexadecanoyl-CoA = S-hexadecanoyl-L-cysteinyl-[protein] + CoA</text>
        <dbReference type="Rhea" id="RHEA:36683"/>
        <dbReference type="Rhea" id="RHEA-COMP:10131"/>
        <dbReference type="Rhea" id="RHEA-COMP:11032"/>
        <dbReference type="ChEBI" id="CHEBI:29950"/>
        <dbReference type="ChEBI" id="CHEBI:57287"/>
        <dbReference type="ChEBI" id="CHEBI:57379"/>
        <dbReference type="ChEBI" id="CHEBI:74151"/>
        <dbReference type="EC" id="2.3.1.225"/>
    </reaction>
</comment>
<evidence type="ECO:0000256" key="11">
    <source>
        <dbReference type="RuleBase" id="RU079119"/>
    </source>
</evidence>
<sequence length="499" mass="56307">MAAEAPLAPRNKASLATARIVPAVLVLIVAYVTYVVIGPLTINYLINAPHDVRPRIATGIATPIVWLFLLIPVAATYLRLLLVVFRDPGYISQGDDELKKEPSPDFWMRDVFVCDANGHPIWCYYCRNWKPDRAHHNQDVGRCTLKMDHFCPWVGGVVGERSLKFFIQFLCKSYAFVLFLIMPTTLARRFNRESADDDLVPVYSMILSTYLTALMAFFVHETLHRNSNIHFCVALGLGAFFLLFTLGMVVTTTQYAGMGWTTIEQAGRGNSIHLAVLLPPELQAALNGSVPTAPPSALSRGDNQFISELDDPSHSSYFTNTNTKNWALRRASRSEFWRGTITYPLTLPTDRPPLPAPQPRTFAILETPPGMNPWDLGSTSRNLTAVFGTKLHHLVLPVRHSPCCDHSSDVSFYPLGPQFEDFLEDAGLVQSAPPRSAGKESYGRGSTVSEKRRRKRALERGWQHGERPDGWWMEKEERRRRKEERRRARDEGRDGDVVR</sequence>
<dbReference type="PROSITE" id="PS50216">
    <property type="entry name" value="DHHC"/>
    <property type="match status" value="1"/>
</dbReference>
<accession>A0AAN6F915</accession>
<dbReference type="EC" id="2.3.1.225" evidence="11"/>
<evidence type="ECO:0000256" key="3">
    <source>
        <dbReference type="ARBA" id="ARBA00022692"/>
    </source>
</evidence>
<evidence type="ECO:0000256" key="5">
    <source>
        <dbReference type="ARBA" id="ARBA00023136"/>
    </source>
</evidence>
<evidence type="ECO:0000256" key="12">
    <source>
        <dbReference type="SAM" id="MobiDB-lite"/>
    </source>
</evidence>
<feature type="transmembrane region" description="Helical" evidence="11">
    <location>
        <begin position="231"/>
        <end position="250"/>
    </location>
</feature>
<dbReference type="AlphaFoldDB" id="A0AAN6F915"/>
<keyword evidence="3 11" id="KW-0812">Transmembrane</keyword>
<evidence type="ECO:0000256" key="1">
    <source>
        <dbReference type="ARBA" id="ARBA00004141"/>
    </source>
</evidence>
<evidence type="ECO:0000256" key="7">
    <source>
        <dbReference type="ARBA" id="ARBA00023288"/>
    </source>
</evidence>
<dbReference type="PANTHER" id="PTHR22883:SF23">
    <property type="entry name" value="PALMITOYLTRANSFERASE ZDHHC6"/>
    <property type="match status" value="1"/>
</dbReference>
<evidence type="ECO:0000313" key="14">
    <source>
        <dbReference type="EMBL" id="KAK0310167.1"/>
    </source>
</evidence>
<reference evidence="14" key="1">
    <citation type="submission" date="2021-12" db="EMBL/GenBank/DDBJ databases">
        <title>Black yeast isolated from Biological Soil Crust.</title>
        <authorList>
            <person name="Kurbessoian T."/>
        </authorList>
    </citation>
    <scope>NUCLEOTIDE SEQUENCE</scope>
    <source>
        <strain evidence="14">CCFEE 5208</strain>
    </source>
</reference>
<evidence type="ECO:0000256" key="10">
    <source>
        <dbReference type="ARBA" id="ARBA00048048"/>
    </source>
</evidence>
<evidence type="ECO:0000313" key="15">
    <source>
        <dbReference type="Proteomes" id="UP001168146"/>
    </source>
</evidence>
<comment type="similarity">
    <text evidence="9">Belongs to the DHHC palmitoyltransferase family. PFA5 subfamily.</text>
</comment>
<evidence type="ECO:0000256" key="8">
    <source>
        <dbReference type="ARBA" id="ARBA00023315"/>
    </source>
</evidence>
<dbReference type="Proteomes" id="UP001168146">
    <property type="component" value="Unassembled WGS sequence"/>
</dbReference>
<feature type="compositionally biased region" description="Basic and acidic residues" evidence="12">
    <location>
        <begin position="485"/>
        <end position="499"/>
    </location>
</feature>
<keyword evidence="8 11" id="KW-0012">Acyltransferase</keyword>
<evidence type="ECO:0000256" key="6">
    <source>
        <dbReference type="ARBA" id="ARBA00023139"/>
    </source>
</evidence>
<dbReference type="GO" id="GO:0019706">
    <property type="term" value="F:protein-cysteine S-palmitoyltransferase activity"/>
    <property type="evidence" value="ECO:0007669"/>
    <property type="project" value="UniProtKB-EC"/>
</dbReference>
<feature type="transmembrane region" description="Helical" evidence="11">
    <location>
        <begin position="64"/>
        <end position="85"/>
    </location>
</feature>
<gene>
    <name evidence="14" type="primary">pfa5_2</name>
    <name evidence="14" type="ORF">LTR82_014990</name>
</gene>
<dbReference type="Pfam" id="PF01529">
    <property type="entry name" value="DHHC"/>
    <property type="match status" value="1"/>
</dbReference>
<evidence type="ECO:0000256" key="4">
    <source>
        <dbReference type="ARBA" id="ARBA00022989"/>
    </source>
</evidence>
<comment type="domain">
    <text evidence="11">The DHHC domain is required for palmitoyltransferase activity.</text>
</comment>
<evidence type="ECO:0000256" key="2">
    <source>
        <dbReference type="ARBA" id="ARBA00022679"/>
    </source>
</evidence>
<keyword evidence="7" id="KW-0449">Lipoprotein</keyword>
<dbReference type="GO" id="GO:0006612">
    <property type="term" value="P:protein targeting to membrane"/>
    <property type="evidence" value="ECO:0007669"/>
    <property type="project" value="TreeGrafter"/>
</dbReference>
<evidence type="ECO:0000259" key="13">
    <source>
        <dbReference type="Pfam" id="PF01529"/>
    </source>
</evidence>
<keyword evidence="4 11" id="KW-1133">Transmembrane helix</keyword>
<feature type="region of interest" description="Disordered" evidence="12">
    <location>
        <begin position="431"/>
        <end position="499"/>
    </location>
</feature>
<comment type="caution">
    <text evidence="14">The sequence shown here is derived from an EMBL/GenBank/DDBJ whole genome shotgun (WGS) entry which is preliminary data.</text>
</comment>
<dbReference type="GO" id="GO:0005794">
    <property type="term" value="C:Golgi apparatus"/>
    <property type="evidence" value="ECO:0007669"/>
    <property type="project" value="TreeGrafter"/>
</dbReference>
<organism evidence="14 15">
    <name type="scientific">Friedmanniomyces endolithicus</name>
    <dbReference type="NCBI Taxonomy" id="329885"/>
    <lineage>
        <taxon>Eukaryota</taxon>
        <taxon>Fungi</taxon>
        <taxon>Dikarya</taxon>
        <taxon>Ascomycota</taxon>
        <taxon>Pezizomycotina</taxon>
        <taxon>Dothideomycetes</taxon>
        <taxon>Dothideomycetidae</taxon>
        <taxon>Mycosphaerellales</taxon>
        <taxon>Teratosphaeriaceae</taxon>
        <taxon>Friedmanniomyces</taxon>
    </lineage>
</organism>
<feature type="domain" description="Palmitoyltransferase DHHC" evidence="13">
    <location>
        <begin position="121"/>
        <end position="265"/>
    </location>
</feature>
<protein>
    <recommendedName>
        <fullName evidence="11">Palmitoyltransferase</fullName>
        <ecNumber evidence="11">2.3.1.225</ecNumber>
    </recommendedName>
</protein>
<keyword evidence="2 11" id="KW-0808">Transferase</keyword>
<feature type="transmembrane region" description="Helical" evidence="11">
    <location>
        <begin position="20"/>
        <end position="44"/>
    </location>
</feature>
<dbReference type="PANTHER" id="PTHR22883">
    <property type="entry name" value="ZINC FINGER DHHC DOMAIN CONTAINING PROTEIN"/>
    <property type="match status" value="1"/>
</dbReference>
<dbReference type="InterPro" id="IPR039859">
    <property type="entry name" value="PFA4/ZDH16/20/ERF2-like"/>
</dbReference>
<keyword evidence="6" id="KW-0564">Palmitate</keyword>
<name>A0AAN6F915_9PEZI</name>
<evidence type="ECO:0000256" key="9">
    <source>
        <dbReference type="ARBA" id="ARBA00038298"/>
    </source>
</evidence>
<feature type="transmembrane region" description="Helical" evidence="11">
    <location>
        <begin position="199"/>
        <end position="219"/>
    </location>
</feature>
<feature type="compositionally biased region" description="Basic and acidic residues" evidence="12">
    <location>
        <begin position="458"/>
        <end position="477"/>
    </location>
</feature>
<dbReference type="GO" id="GO:0005783">
    <property type="term" value="C:endoplasmic reticulum"/>
    <property type="evidence" value="ECO:0007669"/>
    <property type="project" value="TreeGrafter"/>
</dbReference>
<dbReference type="EMBL" id="JASUXU010000078">
    <property type="protein sequence ID" value="KAK0310167.1"/>
    <property type="molecule type" value="Genomic_DNA"/>
</dbReference>